<feature type="domain" description="Enoyl reductase (ER)" evidence="2">
    <location>
        <begin position="10"/>
        <end position="333"/>
    </location>
</feature>
<organism evidence="3">
    <name type="scientific">marine metagenome</name>
    <dbReference type="NCBI Taxonomy" id="408172"/>
    <lineage>
        <taxon>unclassified sequences</taxon>
        <taxon>metagenomes</taxon>
        <taxon>ecological metagenomes</taxon>
    </lineage>
</organism>
<dbReference type="EMBL" id="UINC01023377">
    <property type="protein sequence ID" value="SVA94907.1"/>
    <property type="molecule type" value="Genomic_DNA"/>
</dbReference>
<reference evidence="3" key="1">
    <citation type="submission" date="2018-05" db="EMBL/GenBank/DDBJ databases">
        <authorList>
            <person name="Lanie J.A."/>
            <person name="Ng W.-L."/>
            <person name="Kazmierczak K.M."/>
            <person name="Andrzejewski T.M."/>
            <person name="Davidsen T.M."/>
            <person name="Wayne K.J."/>
            <person name="Tettelin H."/>
            <person name="Glass J.I."/>
            <person name="Rusch D."/>
            <person name="Podicherti R."/>
            <person name="Tsui H.-C.T."/>
            <person name="Winkler M.E."/>
        </authorList>
    </citation>
    <scope>NUCLEOTIDE SEQUENCE</scope>
</reference>
<dbReference type="PANTHER" id="PTHR44054:SF1">
    <property type="entry name" value="SYNAPTIC VESICLE MEMBRANE PROTEIN VAT-1 HOMOLOG"/>
    <property type="match status" value="1"/>
</dbReference>
<feature type="non-terminal residue" evidence="3">
    <location>
        <position position="1"/>
    </location>
</feature>
<name>A0A382A1E3_9ZZZZ</name>
<dbReference type="GO" id="GO:0016491">
    <property type="term" value="F:oxidoreductase activity"/>
    <property type="evidence" value="ECO:0007669"/>
    <property type="project" value="UniProtKB-KW"/>
</dbReference>
<dbReference type="InterPro" id="IPR052100">
    <property type="entry name" value="SV-ATPase_mito-regulator"/>
</dbReference>
<protein>
    <recommendedName>
        <fullName evidence="2">Enoyl reductase (ER) domain-containing protein</fullName>
    </recommendedName>
</protein>
<dbReference type="Pfam" id="PF08240">
    <property type="entry name" value="ADH_N"/>
    <property type="match status" value="1"/>
</dbReference>
<dbReference type="SUPFAM" id="SSF51735">
    <property type="entry name" value="NAD(P)-binding Rossmann-fold domains"/>
    <property type="match status" value="1"/>
</dbReference>
<dbReference type="GO" id="GO:0008270">
    <property type="term" value="F:zinc ion binding"/>
    <property type="evidence" value="ECO:0007669"/>
    <property type="project" value="InterPro"/>
</dbReference>
<dbReference type="SMART" id="SM00829">
    <property type="entry name" value="PKS_ER"/>
    <property type="match status" value="1"/>
</dbReference>
<dbReference type="InterPro" id="IPR011032">
    <property type="entry name" value="GroES-like_sf"/>
</dbReference>
<proteinExistence type="predicted"/>
<dbReference type="InterPro" id="IPR002364">
    <property type="entry name" value="Quin_OxRdtase/zeta-crystal_CS"/>
</dbReference>
<dbReference type="Pfam" id="PF13602">
    <property type="entry name" value="ADH_zinc_N_2"/>
    <property type="match status" value="1"/>
</dbReference>
<dbReference type="AlphaFoldDB" id="A0A382A1E3"/>
<dbReference type="InterPro" id="IPR013154">
    <property type="entry name" value="ADH-like_N"/>
</dbReference>
<dbReference type="PANTHER" id="PTHR44054">
    <property type="entry name" value="SYNAPTIC VESICLE MEMBRANE PROTEIN VAT-1 HOMOLOG-LIKE"/>
    <property type="match status" value="1"/>
</dbReference>
<dbReference type="InterPro" id="IPR020843">
    <property type="entry name" value="ER"/>
</dbReference>
<gene>
    <name evidence="3" type="ORF">METZ01_LOCUS147761</name>
</gene>
<sequence length="336" mass="36149">VQRVIVTRYGPPEVLQLEEAETPEPDNGEVLVRVARAGINFADLLARMGLYPGVPKPPFVPGYEVAGTVASVGSGVDDIVVGDRIVAGRSYGGYATHVVAPKATVSQLPDSVSFDTAAALPVNYLTAWLAVVHPGALQEGETVLLHGAAGGVGVAATQLARLRGAARIFGTASPEKHDWLRKQGIEPVDRNGFRTAIKAATDGRGVDLVLDPVGGDHLLQSYRSLASGGRVVTYGISAMAPGRKRSRLTQLREWWRAPRFNPLWMMGANRAVIGVHLGRYRDTERLQQAQTQLFGWLQAGEIAPRIDSVFPGAEAVKAHQHIHDRQNIGKVLLDFD</sequence>
<accession>A0A382A1E3</accession>
<evidence type="ECO:0000256" key="1">
    <source>
        <dbReference type="ARBA" id="ARBA00023002"/>
    </source>
</evidence>
<keyword evidence="1" id="KW-0560">Oxidoreductase</keyword>
<dbReference type="Gene3D" id="3.90.180.10">
    <property type="entry name" value="Medium-chain alcohol dehydrogenases, catalytic domain"/>
    <property type="match status" value="1"/>
</dbReference>
<evidence type="ECO:0000259" key="2">
    <source>
        <dbReference type="SMART" id="SM00829"/>
    </source>
</evidence>
<dbReference type="Gene3D" id="3.40.50.720">
    <property type="entry name" value="NAD(P)-binding Rossmann-like Domain"/>
    <property type="match status" value="1"/>
</dbReference>
<dbReference type="SUPFAM" id="SSF50129">
    <property type="entry name" value="GroES-like"/>
    <property type="match status" value="1"/>
</dbReference>
<dbReference type="PROSITE" id="PS01162">
    <property type="entry name" value="QOR_ZETA_CRYSTAL"/>
    <property type="match status" value="1"/>
</dbReference>
<evidence type="ECO:0000313" key="3">
    <source>
        <dbReference type="EMBL" id="SVA94907.1"/>
    </source>
</evidence>
<dbReference type="InterPro" id="IPR036291">
    <property type="entry name" value="NAD(P)-bd_dom_sf"/>
</dbReference>